<dbReference type="PANTHER" id="PTHR37419">
    <property type="entry name" value="SERINE/THREONINE-PROTEIN KINASE TOXIN HIPA"/>
    <property type="match status" value="1"/>
</dbReference>
<dbReference type="InterPro" id="IPR017508">
    <property type="entry name" value="HipA_N1"/>
</dbReference>
<sequence>MKLDVQVKGKLVARLYRERDEYVLKYGATASAEDFVSLTMPVREEAWKWPRDLHPFFRQNLPEGYLLNVIREEFGPLLDGTDLSLLAIIGGMGIGRVTVTPEGVAPGTQLEPLQLEDLLTGENTADRFAALVHKYARAAISGAVPKFIAPELPMPNDVIATLGKSTLRTSRHIIKGSDANTPFLGFNEFYSMRVLERLNVANVAKARMSEDGRVLVVERFDVDENGIPVFGLEDTCGLLGLPPHEKYSPTTEKVLNAARSYLPASGARAQLEQFGWLLLTNYVVRNADCHAKNIALYYTSLADIAFTPVYDVVTTQAYPRYAASAPGLSVEGRKTWTVGKTLERFFNARLGIAPREYASMVERLCESAVEVGREVIEAAKNEPQWHGIAKQMVHAWNDGMESLRSPRPAAQFRGLTAAIEEAKFSDPEPPHTSRDVIGRSELLAKPRERR</sequence>
<evidence type="ECO:0000259" key="5">
    <source>
        <dbReference type="Pfam" id="PF07804"/>
    </source>
</evidence>
<keyword evidence="2" id="KW-0808">Transferase</keyword>
<feature type="domain" description="HipA-like C-terminal" evidence="5">
    <location>
        <begin position="139"/>
        <end position="370"/>
    </location>
</feature>
<feature type="domain" description="HipA N-terminal subdomain 1" evidence="6">
    <location>
        <begin position="3"/>
        <end position="99"/>
    </location>
</feature>
<gene>
    <name evidence="7" type="ORF">DFR37_10260</name>
</gene>
<evidence type="ECO:0000259" key="6">
    <source>
        <dbReference type="Pfam" id="PF13657"/>
    </source>
</evidence>
<protein>
    <submittedName>
        <fullName evidence="7">Serine/threonine-protein kinase HipA</fullName>
    </submittedName>
</protein>
<feature type="region of interest" description="Disordered" evidence="4">
    <location>
        <begin position="422"/>
        <end position="450"/>
    </location>
</feature>
<accession>A0A366HHR5</accession>
<evidence type="ECO:0000256" key="2">
    <source>
        <dbReference type="ARBA" id="ARBA00022679"/>
    </source>
</evidence>
<evidence type="ECO:0000313" key="7">
    <source>
        <dbReference type="EMBL" id="RBP41681.1"/>
    </source>
</evidence>
<proteinExistence type="inferred from homology"/>
<evidence type="ECO:0000313" key="8">
    <source>
        <dbReference type="Proteomes" id="UP000253628"/>
    </source>
</evidence>
<dbReference type="AlphaFoldDB" id="A0A366HHR5"/>
<evidence type="ECO:0000256" key="3">
    <source>
        <dbReference type="ARBA" id="ARBA00022777"/>
    </source>
</evidence>
<dbReference type="PANTHER" id="PTHR37419:SF1">
    <property type="entry name" value="SERINE_THREONINE-PROTEIN KINASE TOXIN HIPA"/>
    <property type="match status" value="1"/>
</dbReference>
<dbReference type="Proteomes" id="UP000253628">
    <property type="component" value="Unassembled WGS sequence"/>
</dbReference>
<comment type="caution">
    <text evidence="7">The sequence shown here is derived from an EMBL/GenBank/DDBJ whole genome shotgun (WGS) entry which is preliminary data.</text>
</comment>
<dbReference type="GO" id="GO:0004674">
    <property type="term" value="F:protein serine/threonine kinase activity"/>
    <property type="evidence" value="ECO:0007669"/>
    <property type="project" value="TreeGrafter"/>
</dbReference>
<dbReference type="RefSeq" id="WP_113931948.1">
    <property type="nucleotide sequence ID" value="NZ_JACCEU010000002.1"/>
</dbReference>
<name>A0A366HHR5_9BURK</name>
<keyword evidence="3 7" id="KW-0418">Kinase</keyword>
<evidence type="ECO:0000256" key="4">
    <source>
        <dbReference type="SAM" id="MobiDB-lite"/>
    </source>
</evidence>
<keyword evidence="8" id="KW-1185">Reference proteome</keyword>
<evidence type="ECO:0000256" key="1">
    <source>
        <dbReference type="ARBA" id="ARBA00010164"/>
    </source>
</evidence>
<dbReference type="InterPro" id="IPR012893">
    <property type="entry name" value="HipA-like_C"/>
</dbReference>
<organism evidence="7 8">
    <name type="scientific">Eoetvoesiella caeni</name>
    <dbReference type="NCBI Taxonomy" id="645616"/>
    <lineage>
        <taxon>Bacteria</taxon>
        <taxon>Pseudomonadati</taxon>
        <taxon>Pseudomonadota</taxon>
        <taxon>Betaproteobacteria</taxon>
        <taxon>Burkholderiales</taxon>
        <taxon>Alcaligenaceae</taxon>
        <taxon>Eoetvoesiella</taxon>
    </lineage>
</organism>
<dbReference type="InterPro" id="IPR052028">
    <property type="entry name" value="HipA_Ser/Thr_kinase"/>
</dbReference>
<reference evidence="7 8" key="1">
    <citation type="submission" date="2018-06" db="EMBL/GenBank/DDBJ databases">
        <title>Genomic Encyclopedia of Type Strains, Phase IV (KMG-IV): sequencing the most valuable type-strain genomes for metagenomic binning, comparative biology and taxonomic classification.</title>
        <authorList>
            <person name="Goeker M."/>
        </authorList>
    </citation>
    <scope>NUCLEOTIDE SEQUENCE [LARGE SCALE GENOMIC DNA]</scope>
    <source>
        <strain evidence="7 8">DSM 25520</strain>
    </source>
</reference>
<dbReference type="OrthoDB" id="9805913at2"/>
<dbReference type="GO" id="GO:0005829">
    <property type="term" value="C:cytosol"/>
    <property type="evidence" value="ECO:0007669"/>
    <property type="project" value="TreeGrafter"/>
</dbReference>
<comment type="similarity">
    <text evidence="1">Belongs to the HipA Ser/Thr kinase family.</text>
</comment>
<dbReference type="EMBL" id="QNRQ01000002">
    <property type="protein sequence ID" value="RBP41681.1"/>
    <property type="molecule type" value="Genomic_DNA"/>
</dbReference>
<dbReference type="Pfam" id="PF07804">
    <property type="entry name" value="HipA_C"/>
    <property type="match status" value="1"/>
</dbReference>
<dbReference type="Pfam" id="PF13657">
    <property type="entry name" value="Couple_hipA"/>
    <property type="match status" value="1"/>
</dbReference>